<dbReference type="Gene3D" id="1.10.287.110">
    <property type="entry name" value="DnaJ domain"/>
    <property type="match status" value="1"/>
</dbReference>
<feature type="compositionally biased region" description="Low complexity" evidence="1">
    <location>
        <begin position="171"/>
        <end position="207"/>
    </location>
</feature>
<protein>
    <recommendedName>
        <fullName evidence="2">J domain-containing protein</fullName>
    </recommendedName>
</protein>
<dbReference type="AlphaFoldDB" id="A0AA97BCM9"/>
<proteinExistence type="predicted"/>
<dbReference type="PROSITE" id="PS50076">
    <property type="entry name" value="DNAJ_2"/>
    <property type="match status" value="1"/>
</dbReference>
<evidence type="ECO:0000313" key="3">
    <source>
        <dbReference type="EMBL" id="WOB42851.1"/>
    </source>
</evidence>
<organism evidence="3">
    <name type="scientific">Thermoleptolyngbya oregonensis NK1-22</name>
    <dbReference type="NCBI Taxonomy" id="2547457"/>
    <lineage>
        <taxon>Bacteria</taxon>
        <taxon>Bacillati</taxon>
        <taxon>Cyanobacteriota</taxon>
        <taxon>Cyanophyceae</taxon>
        <taxon>Oculatellales</taxon>
        <taxon>Oculatellaceae</taxon>
        <taxon>Thermoleptolyngbya</taxon>
    </lineage>
</organism>
<dbReference type="SMART" id="SM00271">
    <property type="entry name" value="DnaJ"/>
    <property type="match status" value="1"/>
</dbReference>
<dbReference type="RefSeq" id="WP_316791766.1">
    <property type="nucleotide sequence ID" value="NZ_CP053540.1"/>
</dbReference>
<name>A0AA97BCM9_9CYAN</name>
<evidence type="ECO:0000256" key="1">
    <source>
        <dbReference type="SAM" id="MobiDB-lite"/>
    </source>
</evidence>
<sequence>MNPKSLRVTTAIKSEHLEGAIADLAGRYLRATKTGARVVTQPTEFPVSSYCAPLLDDWHSGKVGYAPGSITLVFSGGRLDEAADLLIYKPEGGDRLLYGNPSASRRESQLPLPLGSVTDNPAQASAGKGDRPRSGAASDDLERQVQALSDILVELTEHQRAVESRLRERAGSVADSVSNSVSDSVSNSVSDSVSNSASNSASNGSAAGLSAPQIQKLLEAQAASFAQMLASQIAATTRHIGQRLDQIQTQLEQIQAQLDLPEELADPQTEADWQQRIQATWGTVGDYEQYSASHREANAETPLFHTPDWVALCELDWARRLHPVLAQLHQMIHGEEGIGYAGADVLQQFGCHVDARTGDRYYIYKLGGFSAYDALWQTATHPQQSWLPALQRLRKKAARFPDVFHLFGWEPEAIAALDTVVERLLREKQSAGQHSAGSSYGSPNYAKRSGNTIPDYLALLNLGPFTPLTPESLKRAYKQAMKTAHPDTGGSKELAQRVNEAYEAVLRHYFPSA</sequence>
<dbReference type="EMBL" id="CP053540">
    <property type="protein sequence ID" value="WOB42851.1"/>
    <property type="molecule type" value="Genomic_DNA"/>
</dbReference>
<dbReference type="KEGG" id="tog:HNI00_06590"/>
<evidence type="ECO:0000259" key="2">
    <source>
        <dbReference type="PROSITE" id="PS50076"/>
    </source>
</evidence>
<dbReference type="CDD" id="cd06257">
    <property type="entry name" value="DnaJ"/>
    <property type="match status" value="1"/>
</dbReference>
<feature type="region of interest" description="Disordered" evidence="1">
    <location>
        <begin position="98"/>
        <end position="141"/>
    </location>
</feature>
<feature type="domain" description="J" evidence="2">
    <location>
        <begin position="455"/>
        <end position="510"/>
    </location>
</feature>
<feature type="region of interest" description="Disordered" evidence="1">
    <location>
        <begin position="166"/>
        <end position="207"/>
    </location>
</feature>
<accession>A0AA97BCM9</accession>
<dbReference type="InterPro" id="IPR036869">
    <property type="entry name" value="J_dom_sf"/>
</dbReference>
<dbReference type="InterPro" id="IPR001623">
    <property type="entry name" value="DnaJ_domain"/>
</dbReference>
<gene>
    <name evidence="3" type="ORF">HNI00_06590</name>
</gene>
<reference evidence="3" key="1">
    <citation type="submission" date="2020-05" db="EMBL/GenBank/DDBJ databases">
        <authorList>
            <person name="Zhu T."/>
            <person name="Keshari N."/>
            <person name="Lu X."/>
        </authorList>
    </citation>
    <scope>NUCLEOTIDE SEQUENCE</scope>
    <source>
        <strain evidence="3">NK1-22</strain>
    </source>
</reference>
<dbReference type="SUPFAM" id="SSF46565">
    <property type="entry name" value="Chaperone J-domain"/>
    <property type="match status" value="1"/>
</dbReference>